<proteinExistence type="predicted"/>
<gene>
    <name evidence="1" type="ORF">B5G22_00360</name>
</gene>
<dbReference type="AlphaFoldDB" id="A0A1Y3UNV7"/>
<protein>
    <submittedName>
        <fullName evidence="1">Uncharacterized protein</fullName>
    </submittedName>
</protein>
<comment type="caution">
    <text evidence="1">The sequence shown here is derived from an EMBL/GenBank/DDBJ whole genome shotgun (WGS) entry which is preliminary data.</text>
</comment>
<dbReference type="EMBL" id="NFHN01000001">
    <property type="protein sequence ID" value="OUN50414.1"/>
    <property type="molecule type" value="Genomic_DNA"/>
</dbReference>
<reference evidence="2" key="1">
    <citation type="submission" date="2017-04" db="EMBL/GenBank/DDBJ databases">
        <title>Function of individual gut microbiota members based on whole genome sequencing of pure cultures obtained from chicken caecum.</title>
        <authorList>
            <person name="Medvecky M."/>
            <person name="Cejkova D."/>
            <person name="Polansky O."/>
            <person name="Karasova D."/>
            <person name="Kubasova T."/>
            <person name="Cizek A."/>
            <person name="Rychlik I."/>
        </authorList>
    </citation>
    <scope>NUCLEOTIDE SEQUENCE [LARGE SCALE GENOMIC DNA]</scope>
    <source>
        <strain evidence="2">An71</strain>
    </source>
</reference>
<accession>A0A1Y3UNV7</accession>
<dbReference type="RefSeq" id="WP_087214322.1">
    <property type="nucleotide sequence ID" value="NZ_NFHN01000001.1"/>
</dbReference>
<sequence length="283" mass="32211">MKNLITVNKLASTPGMWERKDVIPKGAFYEVVLPTDNFGILDSSNENVSRQVLKIAMNIAIRHFILGDELYLNDLIAGAKNMDKACSIGIVRESEEDVGTRLLQYALFLLQGSAQKDIDSLNDDDFNGLAGATFLTLFRDNPIVDANLEPHDFNDVTKQHLKIMLKRCKSFFDAEGFPIASNYIVLNKNKNVYNEGDFLGEDYVVDVRYGKKNQIDIPKERRKILINYILGCDEKQYADFQNTQALVLFSPRTNQAFEVKIEDIPTDLIERTRIIAQNYKNSQ</sequence>
<evidence type="ECO:0000313" key="1">
    <source>
        <dbReference type="EMBL" id="OUN50414.1"/>
    </source>
</evidence>
<organism evidence="1 2">
    <name type="scientific">Limosilactobacillus reuteri</name>
    <name type="common">Lactobacillus reuteri</name>
    <dbReference type="NCBI Taxonomy" id="1598"/>
    <lineage>
        <taxon>Bacteria</taxon>
        <taxon>Bacillati</taxon>
        <taxon>Bacillota</taxon>
        <taxon>Bacilli</taxon>
        <taxon>Lactobacillales</taxon>
        <taxon>Lactobacillaceae</taxon>
        <taxon>Limosilactobacillus</taxon>
    </lineage>
</organism>
<dbReference type="Proteomes" id="UP000195868">
    <property type="component" value="Unassembled WGS sequence"/>
</dbReference>
<name>A0A1Y3UNV7_LIMRT</name>
<evidence type="ECO:0000313" key="2">
    <source>
        <dbReference type="Proteomes" id="UP000195868"/>
    </source>
</evidence>